<dbReference type="SMART" id="SM00184">
    <property type="entry name" value="RING"/>
    <property type="match status" value="1"/>
</dbReference>
<dbReference type="STRING" id="98765.A0A2R6NTV9"/>
<feature type="compositionally biased region" description="Polar residues" evidence="2">
    <location>
        <begin position="106"/>
        <end position="115"/>
    </location>
</feature>
<dbReference type="GO" id="GO:0008270">
    <property type="term" value="F:zinc ion binding"/>
    <property type="evidence" value="ECO:0007669"/>
    <property type="project" value="UniProtKB-KW"/>
</dbReference>
<dbReference type="PANTHER" id="PTHR14879:SF5">
    <property type="entry name" value="RING-TYPE DOMAIN-CONTAINING PROTEIN"/>
    <property type="match status" value="1"/>
</dbReference>
<dbReference type="Gene3D" id="3.30.40.10">
    <property type="entry name" value="Zinc/RING finger domain, C3HC4 (zinc finger)"/>
    <property type="match status" value="1"/>
</dbReference>
<feature type="region of interest" description="Disordered" evidence="2">
    <location>
        <begin position="1"/>
        <end position="155"/>
    </location>
</feature>
<keyword evidence="1" id="KW-0863">Zinc-finger</keyword>
<dbReference type="OrthoDB" id="3045089at2759"/>
<gene>
    <name evidence="4" type="ORF">PHLCEN_2v8339</name>
</gene>
<feature type="domain" description="RING-type" evidence="3">
    <location>
        <begin position="290"/>
        <end position="329"/>
    </location>
</feature>
<feature type="compositionally biased region" description="Polar residues" evidence="2">
    <location>
        <begin position="72"/>
        <end position="97"/>
    </location>
</feature>
<dbReference type="InterPro" id="IPR051728">
    <property type="entry name" value="RING-FYVE_E3_ubiquitin-ligase"/>
</dbReference>
<feature type="compositionally biased region" description="Basic and acidic residues" evidence="2">
    <location>
        <begin position="203"/>
        <end position="213"/>
    </location>
</feature>
<dbReference type="SUPFAM" id="SSF57850">
    <property type="entry name" value="RING/U-box"/>
    <property type="match status" value="1"/>
</dbReference>
<dbReference type="AlphaFoldDB" id="A0A2R6NTV9"/>
<feature type="compositionally biased region" description="Low complexity" evidence="2">
    <location>
        <begin position="14"/>
        <end position="28"/>
    </location>
</feature>
<feature type="region of interest" description="Disordered" evidence="2">
    <location>
        <begin position="203"/>
        <end position="280"/>
    </location>
</feature>
<feature type="compositionally biased region" description="Basic and acidic residues" evidence="2">
    <location>
        <begin position="43"/>
        <end position="62"/>
    </location>
</feature>
<name>A0A2R6NTV9_9APHY</name>
<dbReference type="PANTHER" id="PTHR14879">
    <property type="entry name" value="CASPASE REGULATOR, RING FINGER DOMAIN-CONTAINING"/>
    <property type="match status" value="1"/>
</dbReference>
<organism evidence="4 5">
    <name type="scientific">Hermanssonia centrifuga</name>
    <dbReference type="NCBI Taxonomy" id="98765"/>
    <lineage>
        <taxon>Eukaryota</taxon>
        <taxon>Fungi</taxon>
        <taxon>Dikarya</taxon>
        <taxon>Basidiomycota</taxon>
        <taxon>Agaricomycotina</taxon>
        <taxon>Agaricomycetes</taxon>
        <taxon>Polyporales</taxon>
        <taxon>Meruliaceae</taxon>
        <taxon>Hermanssonia</taxon>
    </lineage>
</organism>
<reference evidence="4 5" key="1">
    <citation type="submission" date="2018-02" db="EMBL/GenBank/DDBJ databases">
        <title>Genome sequence of the basidiomycete white-rot fungus Phlebia centrifuga.</title>
        <authorList>
            <person name="Granchi Z."/>
            <person name="Peng M."/>
            <person name="de Vries R.P."/>
            <person name="Hilden K."/>
            <person name="Makela M.R."/>
            <person name="Grigoriev I."/>
            <person name="Riley R."/>
        </authorList>
    </citation>
    <scope>NUCLEOTIDE SEQUENCE [LARGE SCALE GENOMIC DNA]</scope>
    <source>
        <strain evidence="4 5">FBCC195</strain>
    </source>
</reference>
<feature type="compositionally biased region" description="Low complexity" evidence="2">
    <location>
        <begin position="121"/>
        <end position="151"/>
    </location>
</feature>
<evidence type="ECO:0000256" key="2">
    <source>
        <dbReference type="SAM" id="MobiDB-lite"/>
    </source>
</evidence>
<comment type="caution">
    <text evidence="4">The sequence shown here is derived from an EMBL/GenBank/DDBJ whole genome shotgun (WGS) entry which is preliminary data.</text>
</comment>
<dbReference type="PROSITE" id="PS50089">
    <property type="entry name" value="ZF_RING_2"/>
    <property type="match status" value="1"/>
</dbReference>
<protein>
    <recommendedName>
        <fullName evidence="3">RING-type domain-containing protein</fullName>
    </recommendedName>
</protein>
<keyword evidence="1" id="KW-0479">Metal-binding</keyword>
<dbReference type="InterPro" id="IPR001841">
    <property type="entry name" value="Znf_RING"/>
</dbReference>
<keyword evidence="5" id="KW-1185">Reference proteome</keyword>
<keyword evidence="1" id="KW-0862">Zinc</keyword>
<evidence type="ECO:0000313" key="5">
    <source>
        <dbReference type="Proteomes" id="UP000186601"/>
    </source>
</evidence>
<proteinExistence type="predicted"/>
<dbReference type="EMBL" id="MLYV02000838">
    <property type="protein sequence ID" value="PSR76581.1"/>
    <property type="molecule type" value="Genomic_DNA"/>
</dbReference>
<dbReference type="Pfam" id="PF13920">
    <property type="entry name" value="zf-C3HC4_3"/>
    <property type="match status" value="1"/>
</dbReference>
<evidence type="ECO:0000259" key="3">
    <source>
        <dbReference type="PROSITE" id="PS50089"/>
    </source>
</evidence>
<sequence>MDALSSERQGSAGPSQQHPPQSSPQYQPRTRTTSHPTNTFPRPDLDREHQQQDREPRAEQRPEPQYQQPQPNSRHSNPNSYPNVGSQSNFRNHSYTQMPEPDTRYTGASSTNLNVPPSYNPRPRSSSAPRTPTAQPAPSTRATSPSPSVPSLDELLAMPPENIRALSISHLKAILFRNHVTMGTVVEKSELVAKVERLVEDEKLEREASRRREEEEEAEREEREMAEAIERSRREHEENEMRERARERQANQGGHEEAPSSAPAAETAGNTPMSPKAQAMASHLERTGLCVICQDDEANIAIVDCGHLAMCRNCSDLIMASTKECPLCRTRIITEARLLRIFKS</sequence>
<feature type="compositionally biased region" description="Basic and acidic residues" evidence="2">
    <location>
        <begin position="220"/>
        <end position="258"/>
    </location>
</feature>
<evidence type="ECO:0000313" key="4">
    <source>
        <dbReference type="EMBL" id="PSR76581.1"/>
    </source>
</evidence>
<feature type="compositionally biased region" description="Polar residues" evidence="2">
    <location>
        <begin position="29"/>
        <end position="40"/>
    </location>
</feature>
<feature type="compositionally biased region" description="Polar residues" evidence="2">
    <location>
        <begin position="1"/>
        <end position="13"/>
    </location>
</feature>
<accession>A0A2R6NTV9</accession>
<dbReference type="InterPro" id="IPR013083">
    <property type="entry name" value="Znf_RING/FYVE/PHD"/>
</dbReference>
<dbReference type="Proteomes" id="UP000186601">
    <property type="component" value="Unassembled WGS sequence"/>
</dbReference>
<evidence type="ECO:0000256" key="1">
    <source>
        <dbReference type="PROSITE-ProRule" id="PRU00175"/>
    </source>
</evidence>